<reference evidence="2" key="1">
    <citation type="journal article" date="2020" name="MBio">
        <title>Horizontal gene transfer to a defensive symbiont with a reduced genome amongst a multipartite beetle microbiome.</title>
        <authorList>
            <person name="Waterworth S.C."/>
            <person name="Florez L.V."/>
            <person name="Rees E.R."/>
            <person name="Hertweck C."/>
            <person name="Kaltenpoth M."/>
            <person name="Kwan J.C."/>
        </authorList>
    </citation>
    <scope>NUCLEOTIDE SEQUENCE [LARGE SCALE GENOMIC DNA]</scope>
</reference>
<dbReference type="EMBL" id="WNDP01000021">
    <property type="protein sequence ID" value="KAF1026573.1"/>
    <property type="molecule type" value="Genomic_DNA"/>
</dbReference>
<name>A0A833PH89_ACIBZ</name>
<gene>
    <name evidence="1" type="ORF">GAK29_01192</name>
</gene>
<protein>
    <submittedName>
        <fullName evidence="1">Uncharacterized protein</fullName>
    </submittedName>
</protein>
<dbReference type="Proteomes" id="UP000490535">
    <property type="component" value="Unassembled WGS sequence"/>
</dbReference>
<organism evidence="1 2">
    <name type="scientific">Acinetobacter bereziniae</name>
    <name type="common">Acinetobacter genomosp. 10</name>
    <dbReference type="NCBI Taxonomy" id="106648"/>
    <lineage>
        <taxon>Bacteria</taxon>
        <taxon>Pseudomonadati</taxon>
        <taxon>Pseudomonadota</taxon>
        <taxon>Gammaproteobacteria</taxon>
        <taxon>Moraxellales</taxon>
        <taxon>Moraxellaceae</taxon>
        <taxon>Acinetobacter</taxon>
    </lineage>
</organism>
<evidence type="ECO:0000313" key="2">
    <source>
        <dbReference type="Proteomes" id="UP000490535"/>
    </source>
</evidence>
<sequence>MKLMINHQTHYQYSDWAKNSMSVYKNDATIEFTSTSDGVAN</sequence>
<accession>A0A833PH89</accession>
<proteinExistence type="predicted"/>
<evidence type="ECO:0000313" key="1">
    <source>
        <dbReference type="EMBL" id="KAF1026573.1"/>
    </source>
</evidence>
<comment type="caution">
    <text evidence="1">The sequence shown here is derived from an EMBL/GenBank/DDBJ whole genome shotgun (WGS) entry which is preliminary data.</text>
</comment>
<dbReference type="AlphaFoldDB" id="A0A833PH89"/>